<evidence type="ECO:0000313" key="1">
    <source>
        <dbReference type="EMBL" id="CEH18331.1"/>
    </source>
</evidence>
<keyword evidence="2" id="KW-1185">Reference proteome</keyword>
<organism evidence="1 2">
    <name type="scientific">Ceraceosorus bombacis</name>
    <dbReference type="NCBI Taxonomy" id="401625"/>
    <lineage>
        <taxon>Eukaryota</taxon>
        <taxon>Fungi</taxon>
        <taxon>Dikarya</taxon>
        <taxon>Basidiomycota</taxon>
        <taxon>Ustilaginomycotina</taxon>
        <taxon>Exobasidiomycetes</taxon>
        <taxon>Ceraceosorales</taxon>
        <taxon>Ceraceosoraceae</taxon>
        <taxon>Ceraceosorus</taxon>
    </lineage>
</organism>
<proteinExistence type="predicted"/>
<evidence type="ECO:0000313" key="2">
    <source>
        <dbReference type="Proteomes" id="UP000054845"/>
    </source>
</evidence>
<name>A0A0P1BQG2_9BASI</name>
<accession>A0A0P1BQG2</accession>
<protein>
    <submittedName>
        <fullName evidence="1">Uncharacterized protein</fullName>
    </submittedName>
</protein>
<sequence>MSPFVSIDARRDDRPVMEDWSGGRTDEGCMLDLGVGHLDPRNEANRFENSVNVKQQHE</sequence>
<dbReference type="Proteomes" id="UP000054845">
    <property type="component" value="Unassembled WGS sequence"/>
</dbReference>
<dbReference type="AlphaFoldDB" id="A0A0P1BQG2"/>
<reference evidence="1 2" key="1">
    <citation type="submission" date="2014-09" db="EMBL/GenBank/DDBJ databases">
        <authorList>
            <person name="Magalhaes I.L.F."/>
            <person name="Oliveira U."/>
            <person name="Santos F.R."/>
            <person name="Vidigal T.H.D.A."/>
            <person name="Brescovit A.D."/>
            <person name="Santos A.J."/>
        </authorList>
    </citation>
    <scope>NUCLEOTIDE SEQUENCE [LARGE SCALE GENOMIC DNA]</scope>
</reference>
<dbReference type="EMBL" id="CCYA01000270">
    <property type="protein sequence ID" value="CEH18331.1"/>
    <property type="molecule type" value="Genomic_DNA"/>
</dbReference>